<evidence type="ECO:0000256" key="3">
    <source>
        <dbReference type="ARBA" id="ARBA00023043"/>
    </source>
</evidence>
<proteinExistence type="predicted"/>
<evidence type="ECO:0000259" key="5">
    <source>
        <dbReference type="PROSITE" id="PS50222"/>
    </source>
</evidence>
<name>A0A0M0JHP6_9EUKA</name>
<dbReference type="SUPFAM" id="SSF48403">
    <property type="entry name" value="Ankyrin repeat"/>
    <property type="match status" value="1"/>
</dbReference>
<accession>A0A0M0JHP6</accession>
<dbReference type="PROSITE" id="PS50297">
    <property type="entry name" value="ANK_REP_REGION"/>
    <property type="match status" value="1"/>
</dbReference>
<keyword evidence="1" id="KW-0677">Repeat</keyword>
<comment type="caution">
    <text evidence="6">The sequence shown here is derived from an EMBL/GenBank/DDBJ whole genome shotgun (WGS) entry which is preliminary data.</text>
</comment>
<dbReference type="Pfam" id="PF12796">
    <property type="entry name" value="Ank_2"/>
    <property type="match status" value="1"/>
</dbReference>
<dbReference type="PROSITE" id="PS00018">
    <property type="entry name" value="EF_HAND_1"/>
    <property type="match status" value="2"/>
</dbReference>
<reference evidence="7" key="1">
    <citation type="journal article" date="2015" name="PLoS Genet.">
        <title>Genome Sequence and Transcriptome Analyses of Chrysochromulina tobin: Metabolic Tools for Enhanced Algal Fitness in the Prominent Order Prymnesiales (Haptophyceae).</title>
        <authorList>
            <person name="Hovde B.T."/>
            <person name="Deodato C.R."/>
            <person name="Hunsperger H.M."/>
            <person name="Ryken S.A."/>
            <person name="Yost W."/>
            <person name="Jha R.K."/>
            <person name="Patterson J."/>
            <person name="Monnat R.J. Jr."/>
            <person name="Barlow S.B."/>
            <person name="Starkenburg S.R."/>
            <person name="Cattolico R.A."/>
        </authorList>
    </citation>
    <scope>NUCLEOTIDE SEQUENCE</scope>
    <source>
        <strain evidence="7">CCMP291</strain>
    </source>
</reference>
<gene>
    <name evidence="6" type="ORF">Ctob_011656</name>
</gene>
<dbReference type="PROSITE" id="PS50222">
    <property type="entry name" value="EF_HAND_2"/>
    <property type="match status" value="2"/>
</dbReference>
<sequence>MADFTVDDLAEMMALLDKDGNQDVSKEEFKEYCERAMGIASDAFEKMWKMIDNNGDGILQFSELCEYFGVSVGDAESGARAKKEMRIGTGARVGVTVIKKDSSGSEFDFMEACEMIEPKVDRDKAMELLGWKPPPDPGVLGTWETPKVNVRIEDPEKREMPLHKLARNHEFQMVKRVYEIVLNDPKSGKDIATADMNSQNKDGKTPLMIAVEGNIAYLNSIEGDAEKIQKYRDKQVKTVDLILSCTADMYAESTTNNWNVLHCAAHGGSYEAAQSIFMYMVKHAFSTLAVRMLVNHPDKDGRTPLHVAAMRCDQASLDPPFVQLLLNKGADPLIKDTCPQALTAAALAEKANRPNAKAMLDKAAEVELAQRAAYRSRRKSMSRELP</sequence>
<dbReference type="Pfam" id="PF13499">
    <property type="entry name" value="EF-hand_7"/>
    <property type="match status" value="1"/>
</dbReference>
<dbReference type="InterPro" id="IPR036770">
    <property type="entry name" value="Ankyrin_rpt-contain_sf"/>
</dbReference>
<dbReference type="GO" id="GO:0005509">
    <property type="term" value="F:calcium ion binding"/>
    <property type="evidence" value="ECO:0007669"/>
    <property type="project" value="InterPro"/>
</dbReference>
<keyword evidence="2" id="KW-0106">Calcium</keyword>
<dbReference type="PROSITE" id="PS50088">
    <property type="entry name" value="ANK_REPEAT"/>
    <property type="match status" value="1"/>
</dbReference>
<dbReference type="InterPro" id="IPR051637">
    <property type="entry name" value="Ank_repeat_dom-contain_49"/>
</dbReference>
<dbReference type="EMBL" id="JWZX01002889">
    <property type="protein sequence ID" value="KOO26121.1"/>
    <property type="molecule type" value="Genomic_DNA"/>
</dbReference>
<evidence type="ECO:0000256" key="2">
    <source>
        <dbReference type="ARBA" id="ARBA00022837"/>
    </source>
</evidence>
<dbReference type="Gene3D" id="1.25.40.20">
    <property type="entry name" value="Ankyrin repeat-containing domain"/>
    <property type="match status" value="1"/>
</dbReference>
<organism evidence="6 7">
    <name type="scientific">Chrysochromulina tobinii</name>
    <dbReference type="NCBI Taxonomy" id="1460289"/>
    <lineage>
        <taxon>Eukaryota</taxon>
        <taxon>Haptista</taxon>
        <taxon>Haptophyta</taxon>
        <taxon>Prymnesiophyceae</taxon>
        <taxon>Prymnesiales</taxon>
        <taxon>Chrysochromulinaceae</taxon>
        <taxon>Chrysochromulina</taxon>
    </lineage>
</organism>
<feature type="domain" description="EF-hand" evidence="5">
    <location>
        <begin position="44"/>
        <end position="74"/>
    </location>
</feature>
<feature type="repeat" description="ANK" evidence="4">
    <location>
        <begin position="300"/>
        <end position="337"/>
    </location>
</feature>
<evidence type="ECO:0000256" key="1">
    <source>
        <dbReference type="ARBA" id="ARBA00022737"/>
    </source>
</evidence>
<evidence type="ECO:0000313" key="7">
    <source>
        <dbReference type="Proteomes" id="UP000037460"/>
    </source>
</evidence>
<keyword evidence="3 4" id="KW-0040">ANK repeat</keyword>
<dbReference type="AlphaFoldDB" id="A0A0M0JHP6"/>
<dbReference type="PANTHER" id="PTHR24180">
    <property type="entry name" value="CYCLIN-DEPENDENT KINASE INHIBITOR 2C-RELATED"/>
    <property type="match status" value="1"/>
</dbReference>
<dbReference type="SMART" id="SM00248">
    <property type="entry name" value="ANK"/>
    <property type="match status" value="3"/>
</dbReference>
<dbReference type="InterPro" id="IPR002110">
    <property type="entry name" value="Ankyrin_rpt"/>
</dbReference>
<keyword evidence="7" id="KW-1185">Reference proteome</keyword>
<evidence type="ECO:0000313" key="6">
    <source>
        <dbReference type="EMBL" id="KOO26121.1"/>
    </source>
</evidence>
<dbReference type="SUPFAM" id="SSF47473">
    <property type="entry name" value="EF-hand"/>
    <property type="match status" value="1"/>
</dbReference>
<dbReference type="OrthoDB" id="303876at2759"/>
<feature type="domain" description="EF-hand" evidence="5">
    <location>
        <begin position="4"/>
        <end position="39"/>
    </location>
</feature>
<protein>
    <submittedName>
        <fullName evidence="6">Ankyrin repeat protein</fullName>
    </submittedName>
</protein>
<dbReference type="InterPro" id="IPR002048">
    <property type="entry name" value="EF_hand_dom"/>
</dbReference>
<dbReference type="InterPro" id="IPR011992">
    <property type="entry name" value="EF-hand-dom_pair"/>
</dbReference>
<evidence type="ECO:0000256" key="4">
    <source>
        <dbReference type="PROSITE-ProRule" id="PRU00023"/>
    </source>
</evidence>
<dbReference type="SMART" id="SM00054">
    <property type="entry name" value="EFh"/>
    <property type="match status" value="2"/>
</dbReference>
<dbReference type="PANTHER" id="PTHR24180:SF45">
    <property type="entry name" value="POLY [ADP-RIBOSE] POLYMERASE TANKYRASE"/>
    <property type="match status" value="1"/>
</dbReference>
<dbReference type="Gene3D" id="1.10.238.10">
    <property type="entry name" value="EF-hand"/>
    <property type="match status" value="1"/>
</dbReference>
<dbReference type="Proteomes" id="UP000037460">
    <property type="component" value="Unassembled WGS sequence"/>
</dbReference>
<dbReference type="CDD" id="cd00051">
    <property type="entry name" value="EFh"/>
    <property type="match status" value="1"/>
</dbReference>
<dbReference type="InterPro" id="IPR018247">
    <property type="entry name" value="EF_Hand_1_Ca_BS"/>
</dbReference>